<evidence type="ECO:0000259" key="4">
    <source>
        <dbReference type="Pfam" id="PF00294"/>
    </source>
</evidence>
<evidence type="ECO:0000313" key="6">
    <source>
        <dbReference type="Proteomes" id="UP000053467"/>
    </source>
</evidence>
<evidence type="ECO:0000256" key="2">
    <source>
        <dbReference type="ARBA" id="ARBA00022679"/>
    </source>
</evidence>
<dbReference type="Pfam" id="PF00294">
    <property type="entry name" value="PfkB"/>
    <property type="match status" value="1"/>
</dbReference>
<organism evidence="5 6">
    <name type="scientific">candidate division TA06 bacterium 34_109</name>
    <dbReference type="NCBI Taxonomy" id="1635277"/>
    <lineage>
        <taxon>Bacteria</taxon>
        <taxon>Bacteria division TA06</taxon>
    </lineage>
</organism>
<evidence type="ECO:0000313" key="5">
    <source>
        <dbReference type="EMBL" id="KUK85795.1"/>
    </source>
</evidence>
<protein>
    <submittedName>
        <fullName evidence="5">Fructokinase</fullName>
    </submittedName>
</protein>
<accession>A0A124FZY2</accession>
<dbReference type="InterPro" id="IPR002173">
    <property type="entry name" value="Carboh/pur_kinase_PfkB_CS"/>
</dbReference>
<dbReference type="PANTHER" id="PTHR43085:SF57">
    <property type="entry name" value="CARBOHYDRATE KINASE PFKB DOMAIN-CONTAINING PROTEIN"/>
    <property type="match status" value="1"/>
</dbReference>
<evidence type="ECO:0000256" key="1">
    <source>
        <dbReference type="ARBA" id="ARBA00010688"/>
    </source>
</evidence>
<dbReference type="CDD" id="cd01167">
    <property type="entry name" value="bac_FRK"/>
    <property type="match status" value="1"/>
</dbReference>
<dbReference type="PROSITE" id="PS00583">
    <property type="entry name" value="PFKB_KINASES_1"/>
    <property type="match status" value="1"/>
</dbReference>
<dbReference type="Proteomes" id="UP000053467">
    <property type="component" value="Unassembled WGS sequence"/>
</dbReference>
<evidence type="ECO:0000256" key="3">
    <source>
        <dbReference type="ARBA" id="ARBA00022777"/>
    </source>
</evidence>
<dbReference type="Gene3D" id="3.40.1190.20">
    <property type="match status" value="1"/>
</dbReference>
<keyword evidence="2" id="KW-0808">Transferase</keyword>
<dbReference type="EMBL" id="LGGX01000042">
    <property type="protein sequence ID" value="KUK85795.1"/>
    <property type="molecule type" value="Genomic_DNA"/>
</dbReference>
<reference evidence="6" key="1">
    <citation type="journal article" date="2015" name="MBio">
        <title>Genome-Resolved Metagenomic Analysis Reveals Roles for Candidate Phyla and Other Microbial Community Members in Biogeochemical Transformations in Oil Reservoirs.</title>
        <authorList>
            <person name="Hu P."/>
            <person name="Tom L."/>
            <person name="Singh A."/>
            <person name="Thomas B.C."/>
            <person name="Baker B.J."/>
            <person name="Piceno Y.M."/>
            <person name="Andersen G.L."/>
            <person name="Banfield J.F."/>
        </authorList>
    </citation>
    <scope>NUCLEOTIDE SEQUENCE [LARGE SCALE GENOMIC DNA]</scope>
</reference>
<dbReference type="PROSITE" id="PS00584">
    <property type="entry name" value="PFKB_KINASES_2"/>
    <property type="match status" value="1"/>
</dbReference>
<sequence length="311" mass="34971">MKVLSFGELLWDIIEGKAYLGGAPFNVACHLAKMGIQSTYISAVGNDKLGQEALKIAKRYGLDTRYIVTHLYLPTGKVDVYLDQEGNPKYTIYEKVAWDRIVLSEDVKDDLIREKWDAFCFGTLAQRTKSNRVLLFNLLSHLSCRQVFYDVNLRQNFYQKEWIEQSLKFSTILKLNEEETVILSELLLGKVTSGEDFCRALFSKYNKLKVLCITLGEKGSLVFDGYNFYTVSGVKIKVKDTVGAGDSYSAAFLFSFLSGASSEESGIFANQVGAFVASQSGAVPKYPSKLREQIRVFKCKQGKNNQKFSSC</sequence>
<dbReference type="PANTHER" id="PTHR43085">
    <property type="entry name" value="HEXOKINASE FAMILY MEMBER"/>
    <property type="match status" value="1"/>
</dbReference>
<comment type="similarity">
    <text evidence="1">Belongs to the carbohydrate kinase PfkB family.</text>
</comment>
<dbReference type="InterPro" id="IPR011611">
    <property type="entry name" value="PfkB_dom"/>
</dbReference>
<dbReference type="InterPro" id="IPR029056">
    <property type="entry name" value="Ribokinase-like"/>
</dbReference>
<dbReference type="PATRIC" id="fig|1635277.3.peg.774"/>
<dbReference type="AlphaFoldDB" id="A0A124FZY2"/>
<name>A0A124FZY2_UNCT6</name>
<comment type="caution">
    <text evidence="5">The sequence shown here is derived from an EMBL/GenBank/DDBJ whole genome shotgun (WGS) entry which is preliminary data.</text>
</comment>
<gene>
    <name evidence="5" type="ORF">XE03_1891</name>
</gene>
<dbReference type="SUPFAM" id="SSF53613">
    <property type="entry name" value="Ribokinase-like"/>
    <property type="match status" value="1"/>
</dbReference>
<feature type="domain" description="Carbohydrate kinase PfkB" evidence="4">
    <location>
        <begin position="15"/>
        <end position="286"/>
    </location>
</feature>
<keyword evidence="3 5" id="KW-0418">Kinase</keyword>
<proteinExistence type="inferred from homology"/>
<dbReference type="InterPro" id="IPR050306">
    <property type="entry name" value="PfkB_Carbo_kinase"/>
</dbReference>
<dbReference type="GO" id="GO:0016301">
    <property type="term" value="F:kinase activity"/>
    <property type="evidence" value="ECO:0007669"/>
    <property type="project" value="UniProtKB-KW"/>
</dbReference>